<keyword evidence="2" id="KW-1185">Reference proteome</keyword>
<accession>A0A8T0V385</accession>
<organism evidence="1 2">
    <name type="scientific">Panicum virgatum</name>
    <name type="common">Blackwell switchgrass</name>
    <dbReference type="NCBI Taxonomy" id="38727"/>
    <lineage>
        <taxon>Eukaryota</taxon>
        <taxon>Viridiplantae</taxon>
        <taxon>Streptophyta</taxon>
        <taxon>Embryophyta</taxon>
        <taxon>Tracheophyta</taxon>
        <taxon>Spermatophyta</taxon>
        <taxon>Magnoliopsida</taxon>
        <taxon>Liliopsida</taxon>
        <taxon>Poales</taxon>
        <taxon>Poaceae</taxon>
        <taxon>PACMAD clade</taxon>
        <taxon>Panicoideae</taxon>
        <taxon>Panicodae</taxon>
        <taxon>Paniceae</taxon>
        <taxon>Panicinae</taxon>
        <taxon>Panicum</taxon>
        <taxon>Panicum sect. Hiantes</taxon>
    </lineage>
</organism>
<dbReference type="Proteomes" id="UP000823388">
    <property type="component" value="Chromosome 3K"/>
</dbReference>
<dbReference type="EMBL" id="CM029041">
    <property type="protein sequence ID" value="KAG2628695.1"/>
    <property type="molecule type" value="Genomic_DNA"/>
</dbReference>
<evidence type="ECO:0000313" key="2">
    <source>
        <dbReference type="Proteomes" id="UP000823388"/>
    </source>
</evidence>
<evidence type="ECO:0000313" key="1">
    <source>
        <dbReference type="EMBL" id="KAG2628695.1"/>
    </source>
</evidence>
<name>A0A8T0V385_PANVG</name>
<gene>
    <name evidence="1" type="ORF">PVAP13_3KG384500</name>
</gene>
<sequence>MNTEDDTATRSTGFIASTSYLHVSASSGWLEAPPAP</sequence>
<comment type="caution">
    <text evidence="1">The sequence shown here is derived from an EMBL/GenBank/DDBJ whole genome shotgun (WGS) entry which is preliminary data.</text>
</comment>
<dbReference type="AlphaFoldDB" id="A0A8T0V385"/>
<proteinExistence type="predicted"/>
<reference evidence="1" key="1">
    <citation type="submission" date="2020-05" db="EMBL/GenBank/DDBJ databases">
        <title>WGS assembly of Panicum virgatum.</title>
        <authorList>
            <person name="Lovell J.T."/>
            <person name="Jenkins J."/>
            <person name="Shu S."/>
            <person name="Juenger T.E."/>
            <person name="Schmutz J."/>
        </authorList>
    </citation>
    <scope>NUCLEOTIDE SEQUENCE</scope>
    <source>
        <strain evidence="1">AP13</strain>
    </source>
</reference>
<protein>
    <submittedName>
        <fullName evidence="1">Uncharacterized protein</fullName>
    </submittedName>
</protein>